<proteinExistence type="predicted"/>
<reference evidence="1 2" key="1">
    <citation type="submission" date="2019-11" db="EMBL/GenBank/DDBJ databases">
        <authorList>
            <person name="Zheng R.K."/>
            <person name="Sun C.M."/>
        </authorList>
    </citation>
    <scope>NUCLEOTIDE SEQUENCE [LARGE SCALE GENOMIC DNA]</scope>
    <source>
        <strain evidence="1 2">SRB007</strain>
    </source>
</reference>
<keyword evidence="2" id="KW-1185">Reference proteome</keyword>
<sequence>MNLYIVVEITARELQAKAFLAGLAALEGFKVTFGHEDMIRRVAKLGTPGIFYDKSLHTDYPKLHTALSRLGHRIAVNDEEALTPIPERYTTAVTTKAVDIVDLHLTWGNYQRELVSSVFPQFNHKSVPVGNVRMDLLRSELRAIFQPRVDALKKKHGDFILINTRFPSINNIEGPDAIKRIIEAGLQGNVEVARKAFELDEKIYPKFLEMVEALGRRFPDKTFIIRPHPSESSLSWEKLADSSDNLKVVREGSVHPWILASEMVIQHGCTTAVEAFFLEVPCVSYKPYSMKGIDRELPDAVSYNAFDLEEVCECVAGNRDEDFTKLRPQWTEMAKHYITSTDGPLAAVSTVAELRKLAQVRKKIDIPFMLKTRMDQSARSLNRRFKKWLRSVAGKPKKVKDAALWKPLTQQELKQLLADFSFYDPRFAQLDVKQTYLECFQIRYSQ</sequence>
<dbReference type="KEGG" id="psel:GM415_12320"/>
<dbReference type="EMBL" id="CP046400">
    <property type="protein sequence ID" value="QGY40880.1"/>
    <property type="molecule type" value="Genomic_DNA"/>
</dbReference>
<gene>
    <name evidence="1" type="ORF">GM415_12320</name>
</gene>
<evidence type="ECO:0008006" key="3">
    <source>
        <dbReference type="Google" id="ProtNLM"/>
    </source>
</evidence>
<dbReference type="AlphaFoldDB" id="A0A6I6JIH0"/>
<dbReference type="RefSeq" id="WP_158948603.1">
    <property type="nucleotide sequence ID" value="NZ_CP046400.1"/>
</dbReference>
<dbReference type="InterPro" id="IPR030906">
    <property type="entry name" value="Surf_polysacc"/>
</dbReference>
<evidence type="ECO:0000313" key="2">
    <source>
        <dbReference type="Proteomes" id="UP000428328"/>
    </source>
</evidence>
<name>A0A6I6JIH0_9BACT</name>
<dbReference type="NCBIfam" id="TIGR04396">
    <property type="entry name" value="surf_polysacc"/>
    <property type="match status" value="1"/>
</dbReference>
<dbReference type="Proteomes" id="UP000428328">
    <property type="component" value="Chromosome"/>
</dbReference>
<evidence type="ECO:0000313" key="1">
    <source>
        <dbReference type="EMBL" id="QGY40880.1"/>
    </source>
</evidence>
<protein>
    <recommendedName>
        <fullName evidence="3">Surface carbohydrate biosynthesis protein</fullName>
    </recommendedName>
</protein>
<organism evidence="1 2">
    <name type="scientific">Pseudodesulfovibrio cashew</name>
    <dbReference type="NCBI Taxonomy" id="2678688"/>
    <lineage>
        <taxon>Bacteria</taxon>
        <taxon>Pseudomonadati</taxon>
        <taxon>Thermodesulfobacteriota</taxon>
        <taxon>Desulfovibrionia</taxon>
        <taxon>Desulfovibrionales</taxon>
        <taxon>Desulfovibrionaceae</taxon>
    </lineage>
</organism>
<accession>A0A6I6JIH0</accession>